<dbReference type="OrthoDB" id="5562739at2759"/>
<sequence>MAHTFASRPGERHYDTSDNRGDQNDSPVILHVPYVERPHVSPTSTTTHGFARRNSPSTEQVANVRYSPYPSPLSSTTPRYTHSVVHGLGSAETSPTMSRSPSGRATVHHIGETIKLPPIRPPAGRPSVDDGSFHLPPISSMDNFRDSQYDEPMAVLRRLQSSEELPHRSAVSEVSTQRRHSLVDPVYRLSDPSAHNTSVGVGARTDAGPRSPLSAAATSPSSSYPPLPRHSPSHPSHRSAVEHPEAAFSSAARTAPRDDRLIHSMPPSPYLHNRTRLDEQYRLQPQQERGISRHERPLSPPPSATSASSSPSDTVRTSWRPW</sequence>
<proteinExistence type="predicted"/>
<feature type="region of interest" description="Disordered" evidence="1">
    <location>
        <begin position="160"/>
        <end position="322"/>
    </location>
</feature>
<feature type="compositionally biased region" description="Polar residues" evidence="1">
    <location>
        <begin position="313"/>
        <end position="322"/>
    </location>
</feature>
<feature type="compositionally biased region" description="Basic and acidic residues" evidence="1">
    <location>
        <begin position="9"/>
        <end position="23"/>
    </location>
</feature>
<feature type="compositionally biased region" description="Polar residues" evidence="1">
    <location>
        <begin position="41"/>
        <end position="59"/>
    </location>
</feature>
<accession>A0A1Y2I733</accession>
<gene>
    <name evidence="2" type="ORF">PYCCODRAFT_1378128</name>
</gene>
<organism evidence="2 3">
    <name type="scientific">Trametes coccinea (strain BRFM310)</name>
    <name type="common">Pycnoporus coccineus</name>
    <dbReference type="NCBI Taxonomy" id="1353009"/>
    <lineage>
        <taxon>Eukaryota</taxon>
        <taxon>Fungi</taxon>
        <taxon>Dikarya</taxon>
        <taxon>Basidiomycota</taxon>
        <taxon>Agaricomycotina</taxon>
        <taxon>Agaricomycetes</taxon>
        <taxon>Polyporales</taxon>
        <taxon>Polyporaceae</taxon>
        <taxon>Trametes</taxon>
    </lineage>
</organism>
<evidence type="ECO:0000313" key="3">
    <source>
        <dbReference type="Proteomes" id="UP000193067"/>
    </source>
</evidence>
<dbReference type="Proteomes" id="UP000193067">
    <property type="component" value="Unassembled WGS sequence"/>
</dbReference>
<reference evidence="2 3" key="1">
    <citation type="journal article" date="2015" name="Biotechnol. Biofuels">
        <title>Enhanced degradation of softwood versus hardwood by the white-rot fungus Pycnoporus coccineus.</title>
        <authorList>
            <person name="Couturier M."/>
            <person name="Navarro D."/>
            <person name="Chevret D."/>
            <person name="Henrissat B."/>
            <person name="Piumi F."/>
            <person name="Ruiz-Duenas F.J."/>
            <person name="Martinez A.T."/>
            <person name="Grigoriev I.V."/>
            <person name="Riley R."/>
            <person name="Lipzen A."/>
            <person name="Berrin J.G."/>
            <person name="Master E.R."/>
            <person name="Rosso M.N."/>
        </authorList>
    </citation>
    <scope>NUCLEOTIDE SEQUENCE [LARGE SCALE GENOMIC DNA]</scope>
    <source>
        <strain evidence="2 3">BRFM310</strain>
    </source>
</reference>
<dbReference type="AlphaFoldDB" id="A0A1Y2I733"/>
<evidence type="ECO:0000313" key="2">
    <source>
        <dbReference type="EMBL" id="OSC96957.1"/>
    </source>
</evidence>
<name>A0A1Y2I733_TRAC3</name>
<dbReference type="STRING" id="1353009.A0A1Y2I733"/>
<keyword evidence="3" id="KW-1185">Reference proteome</keyword>
<feature type="region of interest" description="Disordered" evidence="1">
    <location>
        <begin position="1"/>
        <end position="59"/>
    </location>
</feature>
<dbReference type="EMBL" id="KZ084161">
    <property type="protein sequence ID" value="OSC96957.1"/>
    <property type="molecule type" value="Genomic_DNA"/>
</dbReference>
<feature type="compositionally biased region" description="Low complexity" evidence="1">
    <location>
        <begin position="209"/>
        <end position="222"/>
    </location>
</feature>
<evidence type="ECO:0000256" key="1">
    <source>
        <dbReference type="SAM" id="MobiDB-lite"/>
    </source>
</evidence>
<protein>
    <submittedName>
        <fullName evidence="2">Uncharacterized protein</fullName>
    </submittedName>
</protein>